<evidence type="ECO:0000256" key="2">
    <source>
        <dbReference type="ARBA" id="ARBA00022448"/>
    </source>
</evidence>
<evidence type="ECO:0000259" key="12">
    <source>
        <dbReference type="Pfam" id="PF07715"/>
    </source>
</evidence>
<dbReference type="InterPro" id="IPR036942">
    <property type="entry name" value="Beta-barrel_TonB_sf"/>
</dbReference>
<organism evidence="13 14">
    <name type="scientific">Pseudidiomarina aestuarii</name>
    <dbReference type="NCBI Taxonomy" id="624146"/>
    <lineage>
        <taxon>Bacteria</taxon>
        <taxon>Pseudomonadati</taxon>
        <taxon>Pseudomonadota</taxon>
        <taxon>Gammaproteobacteria</taxon>
        <taxon>Alteromonadales</taxon>
        <taxon>Idiomarinaceae</taxon>
        <taxon>Pseudidiomarina</taxon>
    </lineage>
</organism>
<keyword evidence="6 8" id="KW-0472">Membrane</keyword>
<evidence type="ECO:0000256" key="8">
    <source>
        <dbReference type="PROSITE-ProRule" id="PRU01360"/>
    </source>
</evidence>
<dbReference type="InterPro" id="IPR037066">
    <property type="entry name" value="Plug_dom_sf"/>
</dbReference>
<dbReference type="Gene3D" id="2.170.130.10">
    <property type="entry name" value="TonB-dependent receptor, plug domain"/>
    <property type="match status" value="1"/>
</dbReference>
<evidence type="ECO:0000256" key="4">
    <source>
        <dbReference type="ARBA" id="ARBA00022692"/>
    </source>
</evidence>
<evidence type="ECO:0000256" key="9">
    <source>
        <dbReference type="RuleBase" id="RU003357"/>
    </source>
</evidence>
<keyword evidence="5 9" id="KW-0798">TonB box</keyword>
<keyword evidence="10" id="KW-0732">Signal</keyword>
<feature type="domain" description="TonB-dependent receptor-like beta-barrel" evidence="11">
    <location>
        <begin position="390"/>
        <end position="946"/>
    </location>
</feature>
<comment type="subcellular location">
    <subcellularLocation>
        <location evidence="1 8">Cell outer membrane</location>
        <topology evidence="1 8">Multi-pass membrane protein</topology>
    </subcellularLocation>
</comment>
<comment type="caution">
    <text evidence="13">The sequence shown here is derived from an EMBL/GenBank/DDBJ whole genome shotgun (WGS) entry which is preliminary data.</text>
</comment>
<feature type="domain" description="TonB-dependent receptor plug" evidence="12">
    <location>
        <begin position="60"/>
        <end position="179"/>
    </location>
</feature>
<proteinExistence type="inferred from homology"/>
<dbReference type="InterPro" id="IPR039426">
    <property type="entry name" value="TonB-dep_rcpt-like"/>
</dbReference>
<dbReference type="PANTHER" id="PTHR47234:SF2">
    <property type="entry name" value="TONB-DEPENDENT RECEPTOR"/>
    <property type="match status" value="1"/>
</dbReference>
<protein>
    <submittedName>
        <fullName evidence="13">TonB-dependent receptor</fullName>
    </submittedName>
</protein>
<dbReference type="Pfam" id="PF07715">
    <property type="entry name" value="Plug"/>
    <property type="match status" value="1"/>
</dbReference>
<evidence type="ECO:0000313" key="14">
    <source>
        <dbReference type="Proteomes" id="UP000241514"/>
    </source>
</evidence>
<gene>
    <name evidence="13" type="ORF">C9928_03720</name>
</gene>
<dbReference type="Proteomes" id="UP000241514">
    <property type="component" value="Unassembled WGS sequence"/>
</dbReference>
<evidence type="ECO:0000256" key="5">
    <source>
        <dbReference type="ARBA" id="ARBA00023077"/>
    </source>
</evidence>
<dbReference type="Gene3D" id="2.40.170.20">
    <property type="entry name" value="TonB-dependent receptor, beta-barrel domain"/>
    <property type="match status" value="1"/>
</dbReference>
<name>A0A6N4DIE7_9GAMM</name>
<feature type="chain" id="PRO_5026888469" evidence="10">
    <location>
        <begin position="30"/>
        <end position="987"/>
    </location>
</feature>
<evidence type="ECO:0000313" key="13">
    <source>
        <dbReference type="EMBL" id="PTB89420.1"/>
    </source>
</evidence>
<dbReference type="AlphaFoldDB" id="A0A6N4DIE7"/>
<keyword evidence="2 8" id="KW-0813">Transport</keyword>
<evidence type="ECO:0000256" key="1">
    <source>
        <dbReference type="ARBA" id="ARBA00004571"/>
    </source>
</evidence>
<keyword evidence="13" id="KW-0675">Receptor</keyword>
<accession>A0A6N4DIE7</accession>
<evidence type="ECO:0000259" key="11">
    <source>
        <dbReference type="Pfam" id="PF00593"/>
    </source>
</evidence>
<dbReference type="InterPro" id="IPR000531">
    <property type="entry name" value="Beta-barrel_TonB"/>
</dbReference>
<evidence type="ECO:0000256" key="7">
    <source>
        <dbReference type="ARBA" id="ARBA00023237"/>
    </source>
</evidence>
<dbReference type="GO" id="GO:0009279">
    <property type="term" value="C:cell outer membrane"/>
    <property type="evidence" value="ECO:0007669"/>
    <property type="project" value="UniProtKB-SubCell"/>
</dbReference>
<dbReference type="PROSITE" id="PS52016">
    <property type="entry name" value="TONB_DEPENDENT_REC_3"/>
    <property type="match status" value="1"/>
</dbReference>
<keyword evidence="7 8" id="KW-0998">Cell outer membrane</keyword>
<keyword evidence="3 8" id="KW-1134">Transmembrane beta strand</keyword>
<sequence>MTISSEWKRSRLAYAIGCVVAGTAFSVQAQDESTNDEANAEEAQERIQVTGSRIRTDGLDQAAPVEIILAEEAVSQGMVTLGDLLRASTVAAGSNQVTAAASTAFVTAGGTGTETLSLRGLGANRTLVLLNGRRIGPAGTRGQVSAFDLNIMPLSAVQQVEILKDGASSLYGSDAVAGVVNIITKQGDESNFNINTSQPTEAGGETLRINGTFGRSYDNGSFRVVADFNKINELAMGDREFFNCAQNYVFDPDTGARADTVDPRTGDFHCNDLLWGHVWIYDYASDSNVPGGALAQFDYDGDLGQYVPSFNDTANDPEDMRTPEGWFPVAYDQPSFGVANADHPFQDLESLSPEQEIGTLFATGEYWVSDTATLYGEVLLNRRKTTTNGYRQFWNYQYNENFFAGNSLSEGWTGAQWFSPTAITDHSGAEITVDYRRFVVGAEGYLGDWFWDINVQDSRSDGEYMNKIIYGDAIYDWNFSTGSCEGQTTSYRGVDCIDVPWLDPGFLAGDITGEVRDFLFGTETGNTVYDQRTFEAVITGDLWTWDAGTVGAAFGLSYQQDEIVDTPGEHTLNANTWGSSSAGITAGKANTRAVFGELSIPLLRDAPFAERLELTMSGRYTDVSSYGGDTTYKAAINWLIADGFRVRASQGTSFRSPALYELYLNNQSSFTTQRSVDPCINYQQQFEDGNLAEIVRDNCAAEGLPGDFSGGAISVTVFSGGGAGQLEAETSTARTAGLVWLPEWTDFSASVDYFEIEIDGEVTLLSAGAIVYQCYASEDFENEPLCDQFFRNATDNRIEEVRGGYLNIASQVSRGVDFQFNYPLQTDYADFNFTYEHTVQLESSSQLFAESDVIDRVGEFGAPKHVGNFRAAMIKDDWELNWTARYIGSVSNHKRYGLGDYRDDATLFGNPVRVVLASDAVIYHALSVTKEFRDEGLDVTLGVANIFDKEPPKASSIGGVTRLGNTAFYSQYDWLGRRVFLNLSYQF</sequence>
<evidence type="ECO:0000256" key="3">
    <source>
        <dbReference type="ARBA" id="ARBA00022452"/>
    </source>
</evidence>
<dbReference type="EMBL" id="PYVG01000014">
    <property type="protein sequence ID" value="PTB89420.1"/>
    <property type="molecule type" value="Genomic_DNA"/>
</dbReference>
<comment type="similarity">
    <text evidence="8 9">Belongs to the TonB-dependent receptor family.</text>
</comment>
<keyword evidence="4 8" id="KW-0812">Transmembrane</keyword>
<dbReference type="SUPFAM" id="SSF56935">
    <property type="entry name" value="Porins"/>
    <property type="match status" value="1"/>
</dbReference>
<dbReference type="PANTHER" id="PTHR47234">
    <property type="match status" value="1"/>
</dbReference>
<evidence type="ECO:0000256" key="6">
    <source>
        <dbReference type="ARBA" id="ARBA00023136"/>
    </source>
</evidence>
<reference evidence="13 14" key="1">
    <citation type="submission" date="2018-03" db="EMBL/GenBank/DDBJ databases">
        <title>Cross-interface Injection: A General Nanoliter Liquid Handling Method Applied to Single Cells Genome Amplification Automated Nanoliter Liquid Handling Applied to Single Cell Multiple Displacement Amplification.</title>
        <authorList>
            <person name="Yun J."/>
            <person name="Xu P."/>
            <person name="Xu J."/>
            <person name="Dai X."/>
            <person name="Wang Y."/>
            <person name="Zheng X."/>
            <person name="Cao C."/>
            <person name="Yi Q."/>
            <person name="Zhu Y."/>
            <person name="Wang L."/>
            <person name="Dong Z."/>
            <person name="Huang Y."/>
            <person name="Huang L."/>
            <person name="Du W."/>
        </authorList>
    </citation>
    <scope>NUCLEOTIDE SEQUENCE [LARGE SCALE GENOMIC DNA]</scope>
    <source>
        <strain evidence="13 14">A9-4</strain>
    </source>
</reference>
<feature type="signal peptide" evidence="10">
    <location>
        <begin position="1"/>
        <end position="29"/>
    </location>
</feature>
<dbReference type="Pfam" id="PF00593">
    <property type="entry name" value="TonB_dep_Rec_b-barrel"/>
    <property type="match status" value="1"/>
</dbReference>
<dbReference type="InterPro" id="IPR012910">
    <property type="entry name" value="Plug_dom"/>
</dbReference>
<evidence type="ECO:0000256" key="10">
    <source>
        <dbReference type="SAM" id="SignalP"/>
    </source>
</evidence>